<comment type="caution">
    <text evidence="2">The sequence shown here is derived from an EMBL/GenBank/DDBJ whole genome shotgun (WGS) entry which is preliminary data.</text>
</comment>
<evidence type="ECO:0000313" key="2">
    <source>
        <dbReference type="EMBL" id="OJX59936.1"/>
    </source>
</evidence>
<dbReference type="Proteomes" id="UP000184233">
    <property type="component" value="Unassembled WGS sequence"/>
</dbReference>
<protein>
    <recommendedName>
        <fullName evidence="1">Putative beta-lactamase-inhibitor-like PepSY-like domain-containing protein</fullName>
    </recommendedName>
</protein>
<reference evidence="2 3" key="1">
    <citation type="submission" date="2016-09" db="EMBL/GenBank/DDBJ databases">
        <title>Genome-resolved meta-omics ties microbial dynamics to process performance in biotechnology for thiocyanate degradation.</title>
        <authorList>
            <person name="Kantor R.S."/>
            <person name="Huddy R.J."/>
            <person name="Iyer R."/>
            <person name="Thomas B.C."/>
            <person name="Brown C.T."/>
            <person name="Anantharaman K."/>
            <person name="Tringe S."/>
            <person name="Hettich R.L."/>
            <person name="Harrison S.T."/>
            <person name="Banfield J.F."/>
        </authorList>
    </citation>
    <scope>NUCLEOTIDE SEQUENCE [LARGE SCALE GENOMIC DNA]</scope>
    <source>
        <strain evidence="2">59-99</strain>
    </source>
</reference>
<sequence length="125" mass="13849">MVAKTDEKNVPAKVVSALTSKYPKAHHVKWDKEKGNKYEATFRDADRKHSILFEADGTIVETEVSIPVEELPETVRQYVAKNYRSQNITEAAKITDIAGVVTYEAEVGGKDLLFDVSGNPLPGSR</sequence>
<gene>
    <name evidence="2" type="ORF">BGO89_08020</name>
</gene>
<feature type="domain" description="Putative beta-lactamase-inhibitor-like PepSY-like" evidence="1">
    <location>
        <begin position="36"/>
        <end position="119"/>
    </location>
</feature>
<dbReference type="Gene3D" id="3.10.450.360">
    <property type="match status" value="1"/>
</dbReference>
<organism evidence="2 3">
    <name type="scientific">Candidatus Kapaibacterium thiocyanatum</name>
    <dbReference type="NCBI Taxonomy" id="1895771"/>
    <lineage>
        <taxon>Bacteria</taxon>
        <taxon>Pseudomonadati</taxon>
        <taxon>Candidatus Kapaibacteriota</taxon>
        <taxon>Candidatus Kapaibacteriia</taxon>
        <taxon>Candidatus Kapaibacteriales</taxon>
        <taxon>Candidatus Kapaibacteriaceae</taxon>
        <taxon>Candidatus Kapaibacterium</taxon>
    </lineage>
</organism>
<dbReference type="InterPro" id="IPR021533">
    <property type="entry name" value="PepSY-like"/>
</dbReference>
<dbReference type="AlphaFoldDB" id="A0A1M3L3M0"/>
<dbReference type="Pfam" id="PF11396">
    <property type="entry name" value="PepSY_like"/>
    <property type="match status" value="1"/>
</dbReference>
<proteinExistence type="predicted"/>
<name>A0A1M3L3M0_9BACT</name>
<dbReference type="STRING" id="1895771.BGO89_08020"/>
<dbReference type="SUPFAM" id="SSF160574">
    <property type="entry name" value="BT0923-like"/>
    <property type="match status" value="1"/>
</dbReference>
<evidence type="ECO:0000313" key="3">
    <source>
        <dbReference type="Proteomes" id="UP000184233"/>
    </source>
</evidence>
<accession>A0A1M3L3M0</accession>
<dbReference type="EMBL" id="MKVH01000008">
    <property type="protein sequence ID" value="OJX59936.1"/>
    <property type="molecule type" value="Genomic_DNA"/>
</dbReference>
<evidence type="ECO:0000259" key="1">
    <source>
        <dbReference type="Pfam" id="PF11396"/>
    </source>
</evidence>